<evidence type="ECO:0000313" key="1">
    <source>
        <dbReference type="EMBL" id="AKH41787.1"/>
    </source>
</evidence>
<dbReference type="EMBL" id="CP011452">
    <property type="protein sequence ID" value="AKH41787.1"/>
    <property type="molecule type" value="Genomic_DNA"/>
</dbReference>
<evidence type="ECO:0000313" key="2">
    <source>
        <dbReference type="Proteomes" id="UP000034392"/>
    </source>
</evidence>
<gene>
    <name evidence="1" type="ORF">WYH_00733</name>
</gene>
<dbReference type="OrthoDB" id="7507855at2"/>
<accession>A0A0F7KRF3</accession>
<dbReference type="Proteomes" id="UP000034392">
    <property type="component" value="Chromosome"/>
</dbReference>
<keyword evidence="2" id="KW-1185">Reference proteome</keyword>
<dbReference type="KEGG" id="aay:WYH_00733"/>
<dbReference type="RefSeq" id="WP_053833377.1">
    <property type="nucleotide sequence ID" value="NZ_CP011452.2"/>
</dbReference>
<dbReference type="PATRIC" id="fig|1267766.3.peg.740"/>
<reference evidence="1" key="1">
    <citation type="submission" date="2015-05" db="EMBL/GenBank/DDBJ databases">
        <title>The complete genome of Altererythrobacter atlanticus strain 26DY36.</title>
        <authorList>
            <person name="Wu Y.-H."/>
            <person name="Cheng H."/>
            <person name="Wu X.-W."/>
        </authorList>
    </citation>
    <scope>NUCLEOTIDE SEQUENCE [LARGE SCALE GENOMIC DNA]</scope>
    <source>
        <strain evidence="1">26DY36</strain>
    </source>
</reference>
<sequence length="95" mass="10647">MSKNYIYAETPDDLRILVGWTADDKGAKLLLNLEGIQIGIDDVSTGDDTVPVDTRRFFMTRQQAVLLANFLYKMSGETPPPRKRGWLTRILGSSS</sequence>
<proteinExistence type="predicted"/>
<name>A0A0F7KRF3_9SPHN</name>
<dbReference type="AlphaFoldDB" id="A0A0F7KRF3"/>
<protein>
    <submittedName>
        <fullName evidence="1">Uncharacterized protein</fullName>
    </submittedName>
</protein>
<organism evidence="1 2">
    <name type="scientific">Croceibacterium atlanticum</name>
    <dbReference type="NCBI Taxonomy" id="1267766"/>
    <lineage>
        <taxon>Bacteria</taxon>
        <taxon>Pseudomonadati</taxon>
        <taxon>Pseudomonadota</taxon>
        <taxon>Alphaproteobacteria</taxon>
        <taxon>Sphingomonadales</taxon>
        <taxon>Erythrobacteraceae</taxon>
        <taxon>Croceibacterium</taxon>
    </lineage>
</organism>